<dbReference type="AlphaFoldDB" id="A0A1H3FTF4"/>
<name>A0A1H3FTF4_9EURY</name>
<evidence type="ECO:0000313" key="5">
    <source>
        <dbReference type="Proteomes" id="UP000199170"/>
    </source>
</evidence>
<dbReference type="STRING" id="660517.SAMN04487946_104160"/>
<dbReference type="PANTHER" id="PTHR43080:SF2">
    <property type="entry name" value="CBS DOMAIN-CONTAINING PROTEIN"/>
    <property type="match status" value="1"/>
</dbReference>
<dbReference type="PROSITE" id="PS51371">
    <property type="entry name" value="CBS"/>
    <property type="match status" value="2"/>
</dbReference>
<evidence type="ECO:0000256" key="2">
    <source>
        <dbReference type="PROSITE-ProRule" id="PRU00703"/>
    </source>
</evidence>
<feature type="domain" description="CBS" evidence="3">
    <location>
        <begin position="74"/>
        <end position="123"/>
    </location>
</feature>
<dbReference type="SMART" id="SM00116">
    <property type="entry name" value="CBS"/>
    <property type="match status" value="2"/>
</dbReference>
<organism evidence="4 5">
    <name type="scientific">Halobellus clavatus</name>
    <dbReference type="NCBI Taxonomy" id="660517"/>
    <lineage>
        <taxon>Archaea</taxon>
        <taxon>Methanobacteriati</taxon>
        <taxon>Methanobacteriota</taxon>
        <taxon>Stenosarchaea group</taxon>
        <taxon>Halobacteria</taxon>
        <taxon>Halobacteriales</taxon>
        <taxon>Haloferacaceae</taxon>
        <taxon>Halobellus</taxon>
    </lineage>
</organism>
<reference evidence="5" key="1">
    <citation type="submission" date="2016-10" db="EMBL/GenBank/DDBJ databases">
        <authorList>
            <person name="Varghese N."/>
            <person name="Submissions S."/>
        </authorList>
    </citation>
    <scope>NUCLEOTIDE SEQUENCE [LARGE SCALE GENOMIC DNA]</scope>
    <source>
        <strain evidence="5">CGMCC 1.10118</strain>
    </source>
</reference>
<dbReference type="InterPro" id="IPR000644">
    <property type="entry name" value="CBS_dom"/>
</dbReference>
<accession>A0A1H3FTF4</accession>
<dbReference type="Gene3D" id="3.10.580.10">
    <property type="entry name" value="CBS-domain"/>
    <property type="match status" value="1"/>
</dbReference>
<gene>
    <name evidence="4" type="ORF">SAMN04487946_104160</name>
</gene>
<protein>
    <submittedName>
        <fullName evidence="4">CBS domain-containing protein</fullName>
    </submittedName>
</protein>
<dbReference type="OrthoDB" id="43333at2157"/>
<dbReference type="RefSeq" id="WP_217635345.1">
    <property type="nucleotide sequence ID" value="NZ_FNPB01000004.1"/>
</dbReference>
<keyword evidence="5" id="KW-1185">Reference proteome</keyword>
<dbReference type="Pfam" id="PF00571">
    <property type="entry name" value="CBS"/>
    <property type="match status" value="2"/>
</dbReference>
<proteinExistence type="predicted"/>
<dbReference type="PANTHER" id="PTHR43080">
    <property type="entry name" value="CBS DOMAIN-CONTAINING PROTEIN CBSX3, MITOCHONDRIAL"/>
    <property type="match status" value="1"/>
</dbReference>
<dbReference type="SUPFAM" id="SSF54631">
    <property type="entry name" value="CBS-domain pair"/>
    <property type="match status" value="1"/>
</dbReference>
<feature type="domain" description="CBS" evidence="3">
    <location>
        <begin position="12"/>
        <end position="66"/>
    </location>
</feature>
<dbReference type="InterPro" id="IPR046342">
    <property type="entry name" value="CBS_dom_sf"/>
</dbReference>
<dbReference type="Proteomes" id="UP000199170">
    <property type="component" value="Unassembled WGS sequence"/>
</dbReference>
<evidence type="ECO:0000259" key="3">
    <source>
        <dbReference type="PROSITE" id="PS51371"/>
    </source>
</evidence>
<evidence type="ECO:0000256" key="1">
    <source>
        <dbReference type="ARBA" id="ARBA00023122"/>
    </source>
</evidence>
<dbReference type="EMBL" id="FNPB01000004">
    <property type="protein sequence ID" value="SDX94105.1"/>
    <property type="molecule type" value="Genomic_DNA"/>
</dbReference>
<evidence type="ECO:0000313" key="4">
    <source>
        <dbReference type="EMBL" id="SDX94105.1"/>
    </source>
</evidence>
<keyword evidence="1 2" id="KW-0129">CBS domain</keyword>
<dbReference type="InterPro" id="IPR051257">
    <property type="entry name" value="Diverse_CBS-Domain"/>
</dbReference>
<sequence length="123" mass="13141">MSNEPTLVEDVMSTVLVTVSPDATLVDAAKRMKSHDINALLVPSTEIAIVTSTDVLEAVADEHDPSSITVEEVMTRSVETVPPELRLTEAAAMMENFGFSHLPVVDDDLVGMVSSTDITAQLS</sequence>